<name>A0A6A6G785_9PEZI</name>
<dbReference type="Proteomes" id="UP000799538">
    <property type="component" value="Unassembled WGS sequence"/>
</dbReference>
<evidence type="ECO:0000313" key="3">
    <source>
        <dbReference type="Proteomes" id="UP000799538"/>
    </source>
</evidence>
<evidence type="ECO:0000313" key="2">
    <source>
        <dbReference type="EMBL" id="KAF2221439.1"/>
    </source>
</evidence>
<feature type="compositionally biased region" description="Basic and acidic residues" evidence="1">
    <location>
        <begin position="139"/>
        <end position="148"/>
    </location>
</feature>
<dbReference type="OrthoDB" id="5383839at2759"/>
<gene>
    <name evidence="2" type="ORF">BDZ85DRAFT_265379</name>
</gene>
<dbReference type="EMBL" id="ML992510">
    <property type="protein sequence ID" value="KAF2221439.1"/>
    <property type="molecule type" value="Genomic_DNA"/>
</dbReference>
<evidence type="ECO:0000256" key="1">
    <source>
        <dbReference type="SAM" id="MobiDB-lite"/>
    </source>
</evidence>
<reference evidence="3" key="1">
    <citation type="journal article" date="2020" name="Stud. Mycol.">
        <title>101 Dothideomycetes genomes: A test case for predicting lifestyles and emergence of pathogens.</title>
        <authorList>
            <person name="Haridas S."/>
            <person name="Albert R."/>
            <person name="Binder M."/>
            <person name="Bloem J."/>
            <person name="LaButti K."/>
            <person name="Salamov A."/>
            <person name="Andreopoulos B."/>
            <person name="Baker S."/>
            <person name="Barry K."/>
            <person name="Bills G."/>
            <person name="Bluhm B."/>
            <person name="Cannon C."/>
            <person name="Castanera R."/>
            <person name="Culley D."/>
            <person name="Daum C."/>
            <person name="Ezra D."/>
            <person name="Gonzalez J."/>
            <person name="Henrissat B."/>
            <person name="Kuo A."/>
            <person name="Liang C."/>
            <person name="Lipzen A."/>
            <person name="Lutzoni F."/>
            <person name="Magnuson J."/>
            <person name="Mondo S."/>
            <person name="Nolan M."/>
            <person name="Ohm R."/>
            <person name="Pangilinan J."/>
            <person name="Park H.-J."/>
            <person name="Ramirez L."/>
            <person name="Alfaro M."/>
            <person name="Sun H."/>
            <person name="Tritt A."/>
            <person name="Yoshinaga Y."/>
            <person name="Zwiers L.-H."/>
            <person name="Turgeon B."/>
            <person name="Goodwin S."/>
            <person name="Spatafora J."/>
            <person name="Crous P."/>
            <person name="Grigoriev I."/>
        </authorList>
    </citation>
    <scope>NUCLEOTIDE SEQUENCE [LARGE SCALE GENOMIC DNA]</scope>
    <source>
        <strain evidence="3">CECT 20119</strain>
    </source>
</reference>
<proteinExistence type="predicted"/>
<dbReference type="AlphaFoldDB" id="A0A6A6G785"/>
<feature type="region of interest" description="Disordered" evidence="1">
    <location>
        <begin position="101"/>
        <end position="224"/>
    </location>
</feature>
<feature type="compositionally biased region" description="Basic and acidic residues" evidence="1">
    <location>
        <begin position="174"/>
        <end position="192"/>
    </location>
</feature>
<feature type="compositionally biased region" description="Polar residues" evidence="1">
    <location>
        <begin position="205"/>
        <end position="216"/>
    </location>
</feature>
<feature type="region of interest" description="Disordered" evidence="1">
    <location>
        <begin position="29"/>
        <end position="88"/>
    </location>
</feature>
<organism evidence="2 3">
    <name type="scientific">Elsinoe ampelina</name>
    <dbReference type="NCBI Taxonomy" id="302913"/>
    <lineage>
        <taxon>Eukaryota</taxon>
        <taxon>Fungi</taxon>
        <taxon>Dikarya</taxon>
        <taxon>Ascomycota</taxon>
        <taxon>Pezizomycotina</taxon>
        <taxon>Dothideomycetes</taxon>
        <taxon>Dothideomycetidae</taxon>
        <taxon>Myriangiales</taxon>
        <taxon>Elsinoaceae</taxon>
        <taxon>Elsinoe</taxon>
    </lineage>
</organism>
<protein>
    <submittedName>
        <fullName evidence="2">Uncharacterized protein</fullName>
    </submittedName>
</protein>
<sequence>MVERRLQVLDQNPEIDYFRVGLDFKSVRSKPADLRPPARLSDRLSSTTSTGSSISTRSGHSETSTSSSSTIPARATTKTGRRKAGNILGLVSETSLGKAGRPMSIIDERPGSVISNDGVTALPSKSKWINGRQEGPSQPEKERDRAIDQQRVTSPLATAHGLNEKENGAPQTVCHEEKAERKVTGLRKLAERGHRRTGSGRSLLLKNTTGSRSSEQAGAIGSAI</sequence>
<keyword evidence="3" id="KW-1185">Reference proteome</keyword>
<feature type="compositionally biased region" description="Low complexity" evidence="1">
    <location>
        <begin position="45"/>
        <end position="70"/>
    </location>
</feature>
<accession>A0A6A6G785</accession>